<dbReference type="EMBL" id="BARW01043442">
    <property type="protein sequence ID" value="GAJ19965.1"/>
    <property type="molecule type" value="Genomic_DNA"/>
</dbReference>
<accession>X1W0C5</accession>
<sequence length="34" mass="3835">MPLHTVDSVLYYLVTIASMVIEQQSGEIALLRSR</sequence>
<evidence type="ECO:0000313" key="1">
    <source>
        <dbReference type="EMBL" id="GAJ19965.1"/>
    </source>
</evidence>
<comment type="caution">
    <text evidence="1">The sequence shown here is derived from an EMBL/GenBank/DDBJ whole genome shotgun (WGS) entry which is preliminary data.</text>
</comment>
<feature type="non-terminal residue" evidence="1">
    <location>
        <position position="34"/>
    </location>
</feature>
<protein>
    <submittedName>
        <fullName evidence="1">Uncharacterized protein</fullName>
    </submittedName>
</protein>
<name>X1W0C5_9ZZZZ</name>
<reference evidence="1" key="1">
    <citation type="journal article" date="2014" name="Front. Microbiol.">
        <title>High frequency of phylogenetically diverse reductive dehalogenase-homologous genes in deep subseafloor sedimentary metagenomes.</title>
        <authorList>
            <person name="Kawai M."/>
            <person name="Futagami T."/>
            <person name="Toyoda A."/>
            <person name="Takaki Y."/>
            <person name="Nishi S."/>
            <person name="Hori S."/>
            <person name="Arai W."/>
            <person name="Tsubouchi T."/>
            <person name="Morono Y."/>
            <person name="Uchiyama I."/>
            <person name="Ito T."/>
            <person name="Fujiyama A."/>
            <person name="Inagaki F."/>
            <person name="Takami H."/>
        </authorList>
    </citation>
    <scope>NUCLEOTIDE SEQUENCE</scope>
    <source>
        <strain evidence="1">Expedition CK06-06</strain>
    </source>
</reference>
<dbReference type="AlphaFoldDB" id="X1W0C5"/>
<organism evidence="1">
    <name type="scientific">marine sediment metagenome</name>
    <dbReference type="NCBI Taxonomy" id="412755"/>
    <lineage>
        <taxon>unclassified sequences</taxon>
        <taxon>metagenomes</taxon>
        <taxon>ecological metagenomes</taxon>
    </lineage>
</organism>
<gene>
    <name evidence="1" type="ORF">S12H4_63619</name>
</gene>
<proteinExistence type="predicted"/>